<protein>
    <recommendedName>
        <fullName evidence="4">FeS-binding protein</fullName>
    </recommendedName>
</protein>
<dbReference type="EMBL" id="AP026709">
    <property type="protein sequence ID" value="BDQ36956.1"/>
    <property type="molecule type" value="Genomic_DNA"/>
</dbReference>
<keyword evidence="1" id="KW-1133">Transmembrane helix</keyword>
<evidence type="ECO:0000313" key="2">
    <source>
        <dbReference type="EMBL" id="BDQ36956.1"/>
    </source>
</evidence>
<keyword evidence="3" id="KW-1185">Reference proteome</keyword>
<evidence type="ECO:0008006" key="4">
    <source>
        <dbReference type="Google" id="ProtNLM"/>
    </source>
</evidence>
<feature type="transmembrane region" description="Helical" evidence="1">
    <location>
        <begin position="119"/>
        <end position="143"/>
    </location>
</feature>
<feature type="transmembrane region" description="Helical" evidence="1">
    <location>
        <begin position="88"/>
        <end position="107"/>
    </location>
</feature>
<accession>A0ABM8AZJ5</accession>
<reference evidence="2 3" key="1">
    <citation type="submission" date="2022-08" db="EMBL/GenBank/DDBJ databases">
        <title>Genome Sequence of the sulphate-reducing bacterium, Pseudodesulfovibrio sp. SYK.</title>
        <authorList>
            <person name="Kondo R."/>
            <person name="Kataoka T."/>
        </authorList>
    </citation>
    <scope>NUCLEOTIDE SEQUENCE [LARGE SCALE GENOMIC DNA]</scope>
    <source>
        <strain evidence="2 3">SYK</strain>
    </source>
</reference>
<evidence type="ECO:0000313" key="3">
    <source>
        <dbReference type="Proteomes" id="UP001317742"/>
    </source>
</evidence>
<sequence>MKVRPYSTWISRLFLFAMTGLGVTGMLQMPLAKRYYLTEVPGMAWTGDFFFVHKLHYVLAALLLFVVALAVMNWLLEWKDRLVLTRFGVVRPVILGGLLVSGLLRVYRNMPSVTLDPTVIVAIEWVHLGLAAVMGMVALAALFKKASAYAVWR</sequence>
<proteinExistence type="predicted"/>
<dbReference type="Proteomes" id="UP001317742">
    <property type="component" value="Chromosome"/>
</dbReference>
<name>A0ABM8AZJ5_9BACT</name>
<dbReference type="RefSeq" id="WP_281762826.1">
    <property type="nucleotide sequence ID" value="NZ_AP026709.1"/>
</dbReference>
<keyword evidence="1" id="KW-0472">Membrane</keyword>
<feature type="transmembrane region" description="Helical" evidence="1">
    <location>
        <begin position="56"/>
        <end position="76"/>
    </location>
</feature>
<evidence type="ECO:0000256" key="1">
    <source>
        <dbReference type="SAM" id="Phobius"/>
    </source>
</evidence>
<keyword evidence="1" id="KW-0812">Transmembrane</keyword>
<organism evidence="2 3">
    <name type="scientific">Pseudodesulfovibrio nedwellii</name>
    <dbReference type="NCBI Taxonomy" id="2973072"/>
    <lineage>
        <taxon>Bacteria</taxon>
        <taxon>Pseudomonadati</taxon>
        <taxon>Thermodesulfobacteriota</taxon>
        <taxon>Desulfovibrionia</taxon>
        <taxon>Desulfovibrionales</taxon>
        <taxon>Desulfovibrionaceae</taxon>
    </lineage>
</organism>
<gene>
    <name evidence="2" type="ORF">SYK_13160</name>
</gene>